<comment type="caution">
    <text evidence="17">The sequence shown here is derived from an EMBL/GenBank/DDBJ whole genome shotgun (WGS) entry which is preliminary data.</text>
</comment>
<dbReference type="InterPro" id="IPR006070">
    <property type="entry name" value="Sua5-like_dom"/>
</dbReference>
<dbReference type="InterPro" id="IPR050156">
    <property type="entry name" value="TC-AMP_synthase_SUA5"/>
</dbReference>
<evidence type="ECO:0000256" key="14">
    <source>
        <dbReference type="ARBA" id="ARBA00058524"/>
    </source>
</evidence>
<evidence type="ECO:0000256" key="2">
    <source>
        <dbReference type="ARBA" id="ARBA00004202"/>
    </source>
</evidence>
<comment type="function">
    <text evidence="14">Cytoplasmic and mitochondrial threonylcarbamoyl-AMP synthase required for the formation of a threonylcarbamoyl group on adenosine at position 37 (t(6)A37) in tRNAs that read codons beginning with adenine. Catalyzes the conversion of L-threonine, HCO(3)(-)/CO(2) and ATP to give threonylcarbamoyl-AMP (TC-AMP) as the acyladenylate intermediate, with the release of diphosphate. Participates in t(6)A37 formation in cytoplasmic and mitochondrial tRNAs. May regulate the activity of some transporters.</text>
</comment>
<evidence type="ECO:0000256" key="15">
    <source>
        <dbReference type="ARBA" id="ARBA00063146"/>
    </source>
</evidence>
<dbReference type="Proteomes" id="UP001283361">
    <property type="component" value="Unassembled WGS sequence"/>
</dbReference>
<organism evidence="17 18">
    <name type="scientific">Elysia crispata</name>
    <name type="common">lettuce slug</name>
    <dbReference type="NCBI Taxonomy" id="231223"/>
    <lineage>
        <taxon>Eukaryota</taxon>
        <taxon>Metazoa</taxon>
        <taxon>Spiralia</taxon>
        <taxon>Lophotrochozoa</taxon>
        <taxon>Mollusca</taxon>
        <taxon>Gastropoda</taxon>
        <taxon>Heterobranchia</taxon>
        <taxon>Euthyneura</taxon>
        <taxon>Panpulmonata</taxon>
        <taxon>Sacoglossa</taxon>
        <taxon>Placobranchoidea</taxon>
        <taxon>Plakobranchidae</taxon>
        <taxon>Elysia</taxon>
    </lineage>
</organism>
<evidence type="ECO:0000256" key="13">
    <source>
        <dbReference type="ARBA" id="ARBA00048366"/>
    </source>
</evidence>
<evidence type="ECO:0000256" key="9">
    <source>
        <dbReference type="ARBA" id="ARBA00022679"/>
    </source>
</evidence>
<evidence type="ECO:0000256" key="1">
    <source>
        <dbReference type="ARBA" id="ARBA00004173"/>
    </source>
</evidence>
<evidence type="ECO:0000313" key="17">
    <source>
        <dbReference type="EMBL" id="KAK3773293.1"/>
    </source>
</evidence>
<dbReference type="EC" id="2.7.7.87" evidence="5"/>
<dbReference type="SUPFAM" id="SSF55821">
    <property type="entry name" value="YrdC/RibB"/>
    <property type="match status" value="1"/>
</dbReference>
<dbReference type="InterPro" id="IPR017945">
    <property type="entry name" value="DHBP_synth_RibB-like_a/b_dom"/>
</dbReference>
<keyword evidence="9" id="KW-0808">Transferase</keyword>
<evidence type="ECO:0000256" key="4">
    <source>
        <dbReference type="ARBA" id="ARBA00007663"/>
    </source>
</evidence>
<keyword evidence="8" id="KW-0963">Cytoplasm</keyword>
<keyword evidence="12" id="KW-0472">Membrane</keyword>
<evidence type="ECO:0000256" key="10">
    <source>
        <dbReference type="ARBA" id="ARBA00022946"/>
    </source>
</evidence>
<evidence type="ECO:0000256" key="5">
    <source>
        <dbReference type="ARBA" id="ARBA00012584"/>
    </source>
</evidence>
<dbReference type="GO" id="GO:0003725">
    <property type="term" value="F:double-stranded RNA binding"/>
    <property type="evidence" value="ECO:0007669"/>
    <property type="project" value="InterPro"/>
</dbReference>
<accession>A0AAE1DL12</accession>
<protein>
    <recommendedName>
        <fullName evidence="6">Threonylcarbamoyl-AMP synthase</fullName>
        <ecNumber evidence="5">2.7.7.87</ecNumber>
    </recommendedName>
</protein>
<keyword evidence="7" id="KW-1003">Cell membrane</keyword>
<reference evidence="17" key="1">
    <citation type="journal article" date="2023" name="G3 (Bethesda)">
        <title>A reference genome for the long-term kleptoplast-retaining sea slug Elysia crispata morphotype clarki.</title>
        <authorList>
            <person name="Eastman K.E."/>
            <person name="Pendleton A.L."/>
            <person name="Shaikh M.A."/>
            <person name="Suttiyut T."/>
            <person name="Ogas R."/>
            <person name="Tomko P."/>
            <person name="Gavelis G."/>
            <person name="Widhalm J.R."/>
            <person name="Wisecaver J.H."/>
        </authorList>
    </citation>
    <scope>NUCLEOTIDE SEQUENCE</scope>
    <source>
        <strain evidence="17">ECLA1</strain>
    </source>
</reference>
<dbReference type="EMBL" id="JAWDGP010003545">
    <property type="protein sequence ID" value="KAK3773293.1"/>
    <property type="molecule type" value="Genomic_DNA"/>
</dbReference>
<keyword evidence="11" id="KW-0496">Mitochondrion</keyword>
<comment type="subcellular location">
    <subcellularLocation>
        <location evidence="2">Cell membrane</location>
        <topology evidence="2">Peripheral membrane protein</topology>
    </subcellularLocation>
    <subcellularLocation>
        <location evidence="3">Cytoplasm</location>
    </subcellularLocation>
    <subcellularLocation>
        <location evidence="1">Mitochondrion</location>
    </subcellularLocation>
</comment>
<dbReference type="NCBIfam" id="TIGR00057">
    <property type="entry name" value="L-threonylcarbamoyladenylate synthase"/>
    <property type="match status" value="1"/>
</dbReference>
<dbReference type="GO" id="GO:0005739">
    <property type="term" value="C:mitochondrion"/>
    <property type="evidence" value="ECO:0007669"/>
    <property type="project" value="UniProtKB-SubCell"/>
</dbReference>
<comment type="similarity">
    <text evidence="4">Belongs to the SUA5 family.</text>
</comment>
<proteinExistence type="inferred from homology"/>
<evidence type="ECO:0000259" key="16">
    <source>
        <dbReference type="PROSITE" id="PS51163"/>
    </source>
</evidence>
<gene>
    <name evidence="17" type="ORF">RRG08_023180</name>
</gene>
<evidence type="ECO:0000256" key="12">
    <source>
        <dbReference type="ARBA" id="ARBA00023136"/>
    </source>
</evidence>
<evidence type="ECO:0000256" key="11">
    <source>
        <dbReference type="ARBA" id="ARBA00023128"/>
    </source>
</evidence>
<comment type="catalytic activity">
    <reaction evidence="13">
        <text>L-threonine + hydrogencarbonate + ATP = L-threonylcarbamoyladenylate + diphosphate + H2O</text>
        <dbReference type="Rhea" id="RHEA:36407"/>
        <dbReference type="ChEBI" id="CHEBI:15377"/>
        <dbReference type="ChEBI" id="CHEBI:17544"/>
        <dbReference type="ChEBI" id="CHEBI:30616"/>
        <dbReference type="ChEBI" id="CHEBI:33019"/>
        <dbReference type="ChEBI" id="CHEBI:57926"/>
        <dbReference type="ChEBI" id="CHEBI:73682"/>
        <dbReference type="EC" id="2.7.7.87"/>
    </reaction>
</comment>
<evidence type="ECO:0000313" key="18">
    <source>
        <dbReference type="Proteomes" id="UP001283361"/>
    </source>
</evidence>
<dbReference type="PROSITE" id="PS51163">
    <property type="entry name" value="YRDC"/>
    <property type="match status" value="1"/>
</dbReference>
<comment type="subunit">
    <text evidence="15">Interacts with RSC1A1.</text>
</comment>
<dbReference type="GO" id="GO:0061710">
    <property type="term" value="F:L-threonylcarbamoyladenylate synthase"/>
    <property type="evidence" value="ECO:0007669"/>
    <property type="project" value="UniProtKB-EC"/>
</dbReference>
<sequence>MSSTLGNREVRLPMLPNAFQKKNVITDSKDGLKADIDLDQGFNDVVSSCAGCLASGGVIAVPTDTIYGVACLAQNSEAINLLYEIKKRNYKNPIAISVARIDDIYRWSKVTVAKQVLEDLLPGPVTVVFERSPELNPALNPHTHLVGIRIPGHKFMQDLAKECGSPIALTSANISGASSCLRIEEFDRLWPQLNLVVNGGTLSDSNESRLGSTVVDLSIPGTYRIIRPGSAQESTTICLQEKHKLKETSDPPNR</sequence>
<dbReference type="AlphaFoldDB" id="A0AAE1DL12"/>
<dbReference type="Pfam" id="PF01300">
    <property type="entry name" value="Sua5_yciO_yrdC"/>
    <property type="match status" value="1"/>
</dbReference>
<evidence type="ECO:0000256" key="6">
    <source>
        <dbReference type="ARBA" id="ARBA00015492"/>
    </source>
</evidence>
<evidence type="ECO:0000256" key="8">
    <source>
        <dbReference type="ARBA" id="ARBA00022490"/>
    </source>
</evidence>
<dbReference type="GO" id="GO:0005886">
    <property type="term" value="C:plasma membrane"/>
    <property type="evidence" value="ECO:0007669"/>
    <property type="project" value="UniProtKB-SubCell"/>
</dbReference>
<dbReference type="GO" id="GO:0006450">
    <property type="term" value="P:regulation of translational fidelity"/>
    <property type="evidence" value="ECO:0007669"/>
    <property type="project" value="TreeGrafter"/>
</dbReference>
<dbReference type="Gene3D" id="3.90.870.10">
    <property type="entry name" value="DHBP synthase"/>
    <property type="match status" value="1"/>
</dbReference>
<evidence type="ECO:0000256" key="3">
    <source>
        <dbReference type="ARBA" id="ARBA00004496"/>
    </source>
</evidence>
<dbReference type="PANTHER" id="PTHR17490:SF10">
    <property type="entry name" value="THREONYLCARBAMOYL-AMP SYNTHASE"/>
    <property type="match status" value="1"/>
</dbReference>
<keyword evidence="10" id="KW-0809">Transit peptide</keyword>
<feature type="domain" description="YrdC-like" evidence="16">
    <location>
        <begin position="43"/>
        <end position="231"/>
    </location>
</feature>
<evidence type="ECO:0000256" key="7">
    <source>
        <dbReference type="ARBA" id="ARBA00022475"/>
    </source>
</evidence>
<name>A0AAE1DL12_9GAST</name>
<dbReference type="GO" id="GO:0000049">
    <property type="term" value="F:tRNA binding"/>
    <property type="evidence" value="ECO:0007669"/>
    <property type="project" value="TreeGrafter"/>
</dbReference>
<dbReference type="FunFam" id="3.90.870.10:FF:000007">
    <property type="entry name" value="YrdC N6-threonylcarbamoyltransferase domain containing"/>
    <property type="match status" value="1"/>
</dbReference>
<dbReference type="PANTHER" id="PTHR17490">
    <property type="entry name" value="SUA5"/>
    <property type="match status" value="1"/>
</dbReference>
<keyword evidence="18" id="KW-1185">Reference proteome</keyword>